<evidence type="ECO:0000313" key="5">
    <source>
        <dbReference type="EMBL" id="LAB73740.1"/>
    </source>
</evidence>
<dbReference type="InterPro" id="IPR004401">
    <property type="entry name" value="YbaB/EbfC"/>
</dbReference>
<dbReference type="PANTHER" id="PTHR33449">
    <property type="entry name" value="NUCLEOID-ASSOCIATED PROTEIN YBAB"/>
    <property type="match status" value="1"/>
</dbReference>
<dbReference type="EMBL" id="IACF01008157">
    <property type="protein sequence ID" value="LAB73740.1"/>
    <property type="molecule type" value="mRNA"/>
</dbReference>
<dbReference type="GO" id="GO:0003677">
    <property type="term" value="F:DNA binding"/>
    <property type="evidence" value="ECO:0007669"/>
    <property type="project" value="UniProtKB-KW"/>
</dbReference>
<sequence>MFSGKGGMGDLMKKAQEMQANMQKAQAEIANTEVVGESGAGLVKITLLGNHNVRKVEIDDELMTDDKEMLEDLIAAAVNDAVRRIEEVNKNKMGSITGGMELPPGFKMPF</sequence>
<dbReference type="PANTHER" id="PTHR33449:SF1">
    <property type="entry name" value="NUCLEOID-ASSOCIATED PROTEIN YBAB"/>
    <property type="match status" value="1"/>
</dbReference>
<dbReference type="HAMAP" id="MF_00274">
    <property type="entry name" value="DNA_YbaB_EbfC"/>
    <property type="match status" value="1"/>
</dbReference>
<protein>
    <submittedName>
        <fullName evidence="5">Nucleoid-associated protein, YbaB/EbfC family</fullName>
    </submittedName>
</protein>
<evidence type="ECO:0000256" key="2">
    <source>
        <dbReference type="ARBA" id="ARBA00022490"/>
    </source>
</evidence>
<evidence type="ECO:0000256" key="1">
    <source>
        <dbReference type="ARBA" id="ARBA00011738"/>
    </source>
</evidence>
<dbReference type="InterPro" id="IPR036894">
    <property type="entry name" value="YbaB-like_sf"/>
</dbReference>
<dbReference type="NCBIfam" id="TIGR00103">
    <property type="entry name" value="DNA_YbaB_EbfC"/>
    <property type="match status" value="1"/>
</dbReference>
<reference evidence="5" key="2">
    <citation type="journal article" date="2018" name="Biosci. Biotechnol. Biochem.">
        <title>Polysaccharide hydrolase of the hadal zone amphipods Hirondellea gigas.</title>
        <authorList>
            <person name="Kobayashi H."/>
            <person name="Nagahama T."/>
            <person name="Arai W."/>
            <person name="Sasagawa Y."/>
            <person name="Umeda M."/>
            <person name="Hayashi T."/>
            <person name="Nikaido I."/>
            <person name="Watanabe H."/>
            <person name="Oguri K."/>
            <person name="Kitazato H."/>
            <person name="Fujioka K."/>
            <person name="Kido Y."/>
            <person name="Takami H."/>
        </authorList>
    </citation>
    <scope>NUCLEOTIDE SEQUENCE</scope>
    <source>
        <tissue evidence="5">Whole body</tissue>
    </source>
</reference>
<comment type="subunit">
    <text evidence="1">Homodimer.</text>
</comment>
<name>A0A2R5L1Z9_9CRUS</name>
<dbReference type="Pfam" id="PF02575">
    <property type="entry name" value="YbaB_DNA_bd"/>
    <property type="match status" value="1"/>
</dbReference>
<organism evidence="5">
    <name type="scientific">Hirondellea gigas</name>
    <dbReference type="NCBI Taxonomy" id="1518452"/>
    <lineage>
        <taxon>Eukaryota</taxon>
        <taxon>Metazoa</taxon>
        <taxon>Ecdysozoa</taxon>
        <taxon>Arthropoda</taxon>
        <taxon>Crustacea</taxon>
        <taxon>Multicrustacea</taxon>
        <taxon>Malacostraca</taxon>
        <taxon>Eumalacostraca</taxon>
        <taxon>Peracarida</taxon>
        <taxon>Amphipoda</taxon>
        <taxon>Amphilochidea</taxon>
        <taxon>Lysianassida</taxon>
        <taxon>Lysianassidira</taxon>
        <taxon>Lysianassoidea</taxon>
        <taxon>Lysianassidae</taxon>
        <taxon>Hirondellea</taxon>
    </lineage>
</organism>
<feature type="coiled-coil region" evidence="4">
    <location>
        <begin position="8"/>
        <end position="35"/>
    </location>
</feature>
<dbReference type="SUPFAM" id="SSF82607">
    <property type="entry name" value="YbaB-like"/>
    <property type="match status" value="1"/>
</dbReference>
<evidence type="ECO:0000256" key="4">
    <source>
        <dbReference type="SAM" id="Coils"/>
    </source>
</evidence>
<dbReference type="FunFam" id="3.30.1310.10:FF:000001">
    <property type="entry name" value="Nucleoid-associated protein YbaB"/>
    <property type="match status" value="1"/>
</dbReference>
<keyword evidence="3" id="KW-0238">DNA-binding</keyword>
<keyword evidence="4" id="KW-0175">Coiled coil</keyword>
<evidence type="ECO:0000313" key="6">
    <source>
        <dbReference type="EMBL" id="LAC28019.1"/>
    </source>
</evidence>
<accession>A0A2R5L1Z9</accession>
<keyword evidence="2" id="KW-0963">Cytoplasm</keyword>
<dbReference type="GO" id="GO:0005829">
    <property type="term" value="C:cytosol"/>
    <property type="evidence" value="ECO:0007669"/>
    <property type="project" value="TreeGrafter"/>
</dbReference>
<dbReference type="EMBL" id="IACT01008907">
    <property type="protein sequence ID" value="LAC28019.1"/>
    <property type="molecule type" value="mRNA"/>
</dbReference>
<proteinExistence type="evidence at transcript level"/>
<evidence type="ECO:0000256" key="3">
    <source>
        <dbReference type="ARBA" id="ARBA00023125"/>
    </source>
</evidence>
<dbReference type="AlphaFoldDB" id="A0A2R5L1Z9"/>
<reference evidence="6" key="1">
    <citation type="submission" date="2017-11" db="EMBL/GenBank/DDBJ databases">
        <title>The sensing device of the deep-sea amphipod.</title>
        <authorList>
            <person name="Kobayashi H."/>
            <person name="Nagahama T."/>
            <person name="Arai W."/>
            <person name="Sasagawa Y."/>
            <person name="Umeda M."/>
            <person name="Hayashi T."/>
            <person name="Nikaido I."/>
            <person name="Watanabe H."/>
            <person name="Oguri K."/>
            <person name="Kitazato H."/>
            <person name="Fujioka K."/>
            <person name="Kido Y."/>
            <person name="Takami H."/>
        </authorList>
    </citation>
    <scope>NUCLEOTIDE SEQUENCE</scope>
    <source>
        <tissue evidence="6">Whole body</tissue>
    </source>
</reference>
<dbReference type="PIRSF" id="PIRSF004555">
    <property type="entry name" value="UCP004555"/>
    <property type="match status" value="1"/>
</dbReference>
<dbReference type="Gene3D" id="3.30.1310.10">
    <property type="entry name" value="Nucleoid-associated protein YbaB-like domain"/>
    <property type="match status" value="1"/>
</dbReference>